<organism evidence="1 2">
    <name type="scientific">Staphylococcus pasteuri_A</name>
    <dbReference type="NCBI Taxonomy" id="3062664"/>
    <lineage>
        <taxon>Bacteria</taxon>
        <taxon>Bacillati</taxon>
        <taxon>Bacillota</taxon>
        <taxon>Bacilli</taxon>
        <taxon>Bacillales</taxon>
        <taxon>Staphylococcaceae</taxon>
        <taxon>Staphylococcus</taxon>
    </lineage>
</organism>
<proteinExistence type="predicted"/>
<name>A0AAW7YX85_9STAP</name>
<comment type="caution">
    <text evidence="1">The sequence shown here is derived from an EMBL/GenBank/DDBJ whole genome shotgun (WGS) entry which is preliminary data.</text>
</comment>
<feature type="non-terminal residue" evidence="1">
    <location>
        <position position="1"/>
    </location>
</feature>
<evidence type="ECO:0000313" key="1">
    <source>
        <dbReference type="EMBL" id="MDO6575638.1"/>
    </source>
</evidence>
<dbReference type="RefSeq" id="WP_303522790.1">
    <property type="nucleotide sequence ID" value="NZ_JAUOQO010000998.1"/>
</dbReference>
<evidence type="ECO:0000313" key="2">
    <source>
        <dbReference type="Proteomes" id="UP001170310"/>
    </source>
</evidence>
<sequence>INLSKNESIDVSGSSDDLNGLCYSGRFGEIYDNNKTNYIELISIFSCREEFHEFVLNKEAKIKQFIFSHRCNFSKLKR</sequence>
<accession>A0AAW7YX85</accession>
<keyword evidence="2" id="KW-1185">Reference proteome</keyword>
<feature type="non-terminal residue" evidence="1">
    <location>
        <position position="78"/>
    </location>
</feature>
<reference evidence="1" key="1">
    <citation type="submission" date="2023-07" db="EMBL/GenBank/DDBJ databases">
        <title>Genome content predicts the carbon catabolic preferences of heterotrophic bacteria.</title>
        <authorList>
            <person name="Gralka M."/>
        </authorList>
    </citation>
    <scope>NUCLEOTIDE SEQUENCE</scope>
    <source>
        <strain evidence="1">E2R20</strain>
    </source>
</reference>
<gene>
    <name evidence="1" type="ORF">Q4528_16130</name>
</gene>
<dbReference type="Proteomes" id="UP001170310">
    <property type="component" value="Unassembled WGS sequence"/>
</dbReference>
<protein>
    <submittedName>
        <fullName evidence="1">Uncharacterized protein</fullName>
    </submittedName>
</protein>
<dbReference type="EMBL" id="JAUOQO010000998">
    <property type="protein sequence ID" value="MDO6575638.1"/>
    <property type="molecule type" value="Genomic_DNA"/>
</dbReference>
<dbReference type="AlphaFoldDB" id="A0AAW7YX85"/>